<dbReference type="OrthoDB" id="58379at2759"/>
<organism evidence="2 3">
    <name type="scientific">Melanomma pulvis-pyrius CBS 109.77</name>
    <dbReference type="NCBI Taxonomy" id="1314802"/>
    <lineage>
        <taxon>Eukaryota</taxon>
        <taxon>Fungi</taxon>
        <taxon>Dikarya</taxon>
        <taxon>Ascomycota</taxon>
        <taxon>Pezizomycotina</taxon>
        <taxon>Dothideomycetes</taxon>
        <taxon>Pleosporomycetidae</taxon>
        <taxon>Pleosporales</taxon>
        <taxon>Melanommataceae</taxon>
        <taxon>Melanomma</taxon>
    </lineage>
</organism>
<evidence type="ECO:0000313" key="3">
    <source>
        <dbReference type="Proteomes" id="UP000799757"/>
    </source>
</evidence>
<feature type="region of interest" description="Disordered" evidence="1">
    <location>
        <begin position="1"/>
        <end position="41"/>
    </location>
</feature>
<evidence type="ECO:0000256" key="1">
    <source>
        <dbReference type="SAM" id="MobiDB-lite"/>
    </source>
</evidence>
<dbReference type="PANTHER" id="PTHR38696:SF1">
    <property type="entry name" value="MEDIATOR OF RNA POLYMERASE II TRANSCRIPTION SUBUNIT 13"/>
    <property type="match status" value="1"/>
</dbReference>
<name>A0A6A6XML0_9PLEO</name>
<keyword evidence="3" id="KW-1185">Reference proteome</keyword>
<gene>
    <name evidence="2" type="ORF">K505DRAFT_347262</name>
</gene>
<feature type="compositionally biased region" description="Pro residues" evidence="1">
    <location>
        <begin position="10"/>
        <end position="21"/>
    </location>
</feature>
<dbReference type="PANTHER" id="PTHR38696">
    <property type="entry name" value="MEDIATOR OF RNA POLYMERASE II TRANSCRIPTION SUBUNIT 13"/>
    <property type="match status" value="1"/>
</dbReference>
<protein>
    <submittedName>
        <fullName evidence="2">Uncharacterized protein</fullName>
    </submittedName>
</protein>
<accession>A0A6A6XML0</accession>
<dbReference type="Proteomes" id="UP000799757">
    <property type="component" value="Unassembled WGS sequence"/>
</dbReference>
<dbReference type="AlphaFoldDB" id="A0A6A6XML0"/>
<feature type="compositionally biased region" description="Low complexity" evidence="1">
    <location>
        <begin position="27"/>
        <end position="41"/>
    </location>
</feature>
<proteinExistence type="predicted"/>
<sequence>MFPSEKNSLPVPPKRPQPPPKDSGKGPLPSYTAATASSSSQPQFQTRFASVSMHMEDRLRFLYFPAETFNLCRQVVISIWKRGLQDERDYAGSKELKMYGHPWRGWGDEAIDATRLICAILETLHGQGWVLMLNTDISNKNSDKDTLLFRHQVPSPAECDWCCIMFSKMNRIQFVDGMQSQFPHALPPYKLNRVQSHSPHSRGVYVLKLNGSPWCANGTETMEVRALLLVLLEVLEIEGWTVYASVDQKNGSKNFSETDTWHCCRPKGWARGAPVYHN</sequence>
<evidence type="ECO:0000313" key="2">
    <source>
        <dbReference type="EMBL" id="KAF2797464.1"/>
    </source>
</evidence>
<dbReference type="EMBL" id="MU001806">
    <property type="protein sequence ID" value="KAF2797464.1"/>
    <property type="molecule type" value="Genomic_DNA"/>
</dbReference>
<reference evidence="2" key="1">
    <citation type="journal article" date="2020" name="Stud. Mycol.">
        <title>101 Dothideomycetes genomes: a test case for predicting lifestyles and emergence of pathogens.</title>
        <authorList>
            <person name="Haridas S."/>
            <person name="Albert R."/>
            <person name="Binder M."/>
            <person name="Bloem J."/>
            <person name="Labutti K."/>
            <person name="Salamov A."/>
            <person name="Andreopoulos B."/>
            <person name="Baker S."/>
            <person name="Barry K."/>
            <person name="Bills G."/>
            <person name="Bluhm B."/>
            <person name="Cannon C."/>
            <person name="Castanera R."/>
            <person name="Culley D."/>
            <person name="Daum C."/>
            <person name="Ezra D."/>
            <person name="Gonzalez J."/>
            <person name="Henrissat B."/>
            <person name="Kuo A."/>
            <person name="Liang C."/>
            <person name="Lipzen A."/>
            <person name="Lutzoni F."/>
            <person name="Magnuson J."/>
            <person name="Mondo S."/>
            <person name="Nolan M."/>
            <person name="Ohm R."/>
            <person name="Pangilinan J."/>
            <person name="Park H.-J."/>
            <person name="Ramirez L."/>
            <person name="Alfaro M."/>
            <person name="Sun H."/>
            <person name="Tritt A."/>
            <person name="Yoshinaga Y."/>
            <person name="Zwiers L.-H."/>
            <person name="Turgeon B."/>
            <person name="Goodwin S."/>
            <person name="Spatafora J."/>
            <person name="Crous P."/>
            <person name="Grigoriev I."/>
        </authorList>
    </citation>
    <scope>NUCLEOTIDE SEQUENCE</scope>
    <source>
        <strain evidence="2">CBS 109.77</strain>
    </source>
</reference>